<keyword evidence="2" id="KW-1185">Reference proteome</keyword>
<sequence>MILQAKPVQEHWADWQDVVCDKLAKIQLSHLMGAELRLEPATFSSTEHNPTVVALTAKVIASGGKPYYIPAGVSDHPLGGLGFARWAFEVVDFVTCTAQVELSMSLKRKKKYNFP</sequence>
<dbReference type="OrthoDB" id="10266364at2759"/>
<evidence type="ECO:0000313" key="2">
    <source>
        <dbReference type="Proteomes" id="UP000620124"/>
    </source>
</evidence>
<name>A0A8H6XT56_9AGAR</name>
<reference evidence="1" key="1">
    <citation type="submission" date="2020-05" db="EMBL/GenBank/DDBJ databases">
        <title>Mycena genomes resolve the evolution of fungal bioluminescence.</title>
        <authorList>
            <person name="Tsai I.J."/>
        </authorList>
    </citation>
    <scope>NUCLEOTIDE SEQUENCE</scope>
    <source>
        <strain evidence="1">CCC161011</strain>
    </source>
</reference>
<comment type="caution">
    <text evidence="1">The sequence shown here is derived from an EMBL/GenBank/DDBJ whole genome shotgun (WGS) entry which is preliminary data.</text>
</comment>
<dbReference type="InterPro" id="IPR036052">
    <property type="entry name" value="TrpB-like_PALP_sf"/>
</dbReference>
<accession>A0A8H6XT56</accession>
<dbReference type="AlphaFoldDB" id="A0A8H6XT56"/>
<dbReference type="EMBL" id="JACAZI010000013">
    <property type="protein sequence ID" value="KAF7345979.1"/>
    <property type="molecule type" value="Genomic_DNA"/>
</dbReference>
<protein>
    <submittedName>
        <fullName evidence="1">1-aminocyclopropane-1-carboxylate deaminase</fullName>
    </submittedName>
</protein>
<dbReference type="SUPFAM" id="SSF53686">
    <property type="entry name" value="Tryptophan synthase beta subunit-like PLP-dependent enzymes"/>
    <property type="match status" value="1"/>
</dbReference>
<evidence type="ECO:0000313" key="1">
    <source>
        <dbReference type="EMBL" id="KAF7345979.1"/>
    </source>
</evidence>
<gene>
    <name evidence="1" type="ORF">MVEN_01620500</name>
</gene>
<dbReference type="Proteomes" id="UP000620124">
    <property type="component" value="Unassembled WGS sequence"/>
</dbReference>
<proteinExistence type="predicted"/>
<dbReference type="Gene3D" id="3.40.50.1100">
    <property type="match status" value="2"/>
</dbReference>
<organism evidence="1 2">
    <name type="scientific">Mycena venus</name>
    <dbReference type="NCBI Taxonomy" id="2733690"/>
    <lineage>
        <taxon>Eukaryota</taxon>
        <taxon>Fungi</taxon>
        <taxon>Dikarya</taxon>
        <taxon>Basidiomycota</taxon>
        <taxon>Agaricomycotina</taxon>
        <taxon>Agaricomycetes</taxon>
        <taxon>Agaricomycetidae</taxon>
        <taxon>Agaricales</taxon>
        <taxon>Marasmiineae</taxon>
        <taxon>Mycenaceae</taxon>
        <taxon>Mycena</taxon>
    </lineage>
</organism>